<evidence type="ECO:0000313" key="3">
    <source>
        <dbReference type="EMBL" id="GAA2145489.1"/>
    </source>
</evidence>
<dbReference type="RefSeq" id="WP_344150997.1">
    <property type="nucleotide sequence ID" value="NZ_BAAAQR010000005.1"/>
</dbReference>
<dbReference type="EMBL" id="BAAAQR010000005">
    <property type="protein sequence ID" value="GAA2145489.1"/>
    <property type="molecule type" value="Genomic_DNA"/>
</dbReference>
<feature type="region of interest" description="Disordered" evidence="1">
    <location>
        <begin position="64"/>
        <end position="85"/>
    </location>
</feature>
<evidence type="ECO:0000313" key="4">
    <source>
        <dbReference type="Proteomes" id="UP001501771"/>
    </source>
</evidence>
<comment type="caution">
    <text evidence="3">The sequence shown here is derived from an EMBL/GenBank/DDBJ whole genome shotgun (WGS) entry which is preliminary data.</text>
</comment>
<feature type="transmembrane region" description="Helical" evidence="2">
    <location>
        <begin position="42"/>
        <end position="62"/>
    </location>
</feature>
<dbReference type="SUPFAM" id="SSF82171">
    <property type="entry name" value="DPP6 N-terminal domain-like"/>
    <property type="match status" value="1"/>
</dbReference>
<evidence type="ECO:0000256" key="2">
    <source>
        <dbReference type="SAM" id="Phobius"/>
    </source>
</evidence>
<name>A0ABN2ZQE2_9ACTN</name>
<protein>
    <submittedName>
        <fullName evidence="3">Uncharacterized protein</fullName>
    </submittedName>
</protein>
<proteinExistence type="predicted"/>
<evidence type="ECO:0000256" key="1">
    <source>
        <dbReference type="SAM" id="MobiDB-lite"/>
    </source>
</evidence>
<sequence length="376" mass="39776">MFVDVEEALGRELHEVADGLTVPPMPSLPQEQPRSPRHWQPLLVAAAVVLILAGAVVVVASARGGREPQPTPPSPTRTESVERIPRSAPTVPYVLDQHLYVGGAQVPGTWWSVQSGDAGWLALRTDNTWWWGRDAEPMAIEARLDVPPVLSPDGKYVGEVLADNGRGTLSGFDTGFNGEGLGGVPIDLGDPQDGSTVRVRAVTDDGRVIAQGTNTAVLWLPLVDNSTVDLSETAPGQQVLANTPAGLIVNDGAAGAVDATVGEPYLAQLSDTGELTRIGPVPNHDDLLVSPGGTWLAWTPAGTTGGEITAIPTLRTQAVDGSRQATLSAPDGWAFRVRAWAWEDDDRLVSPVVRDGAERMARCSVRAARCVLVDSR</sequence>
<gene>
    <name evidence="3" type="ORF">GCM10009844_20270</name>
</gene>
<keyword evidence="2" id="KW-0472">Membrane</keyword>
<accession>A0ABN2ZQE2</accession>
<organism evidence="3 4">
    <name type="scientific">Nocardioides koreensis</name>
    <dbReference type="NCBI Taxonomy" id="433651"/>
    <lineage>
        <taxon>Bacteria</taxon>
        <taxon>Bacillati</taxon>
        <taxon>Actinomycetota</taxon>
        <taxon>Actinomycetes</taxon>
        <taxon>Propionibacteriales</taxon>
        <taxon>Nocardioidaceae</taxon>
        <taxon>Nocardioides</taxon>
    </lineage>
</organism>
<dbReference type="Proteomes" id="UP001501771">
    <property type="component" value="Unassembled WGS sequence"/>
</dbReference>
<reference evidence="3 4" key="1">
    <citation type="journal article" date="2019" name="Int. J. Syst. Evol. Microbiol.">
        <title>The Global Catalogue of Microorganisms (GCM) 10K type strain sequencing project: providing services to taxonomists for standard genome sequencing and annotation.</title>
        <authorList>
            <consortium name="The Broad Institute Genomics Platform"/>
            <consortium name="The Broad Institute Genome Sequencing Center for Infectious Disease"/>
            <person name="Wu L."/>
            <person name="Ma J."/>
        </authorList>
    </citation>
    <scope>NUCLEOTIDE SEQUENCE [LARGE SCALE GENOMIC DNA]</scope>
    <source>
        <strain evidence="3 4">JCM 16022</strain>
    </source>
</reference>
<keyword evidence="4" id="KW-1185">Reference proteome</keyword>
<keyword evidence="2" id="KW-0812">Transmembrane</keyword>
<keyword evidence="2" id="KW-1133">Transmembrane helix</keyword>